<dbReference type="GO" id="GO:0005524">
    <property type="term" value="F:ATP binding"/>
    <property type="evidence" value="ECO:0007669"/>
    <property type="project" value="UniProtKB-KW"/>
</dbReference>
<evidence type="ECO:0000259" key="5">
    <source>
        <dbReference type="Pfam" id="PF00501"/>
    </source>
</evidence>
<dbReference type="Proteomes" id="UP000027327">
    <property type="component" value="Unassembled WGS sequence"/>
</dbReference>
<evidence type="ECO:0000256" key="4">
    <source>
        <dbReference type="ARBA" id="ARBA00022840"/>
    </source>
</evidence>
<dbReference type="Gene3D" id="3.30.300.30">
    <property type="match status" value="1"/>
</dbReference>
<comment type="similarity">
    <text evidence="1">Belongs to the ATP-dependent AMP-binding enzyme family.</text>
</comment>
<name>A0A062ID59_ACIBA</name>
<evidence type="ECO:0000313" key="7">
    <source>
        <dbReference type="EMBL" id="KCY17680.1"/>
    </source>
</evidence>
<evidence type="ECO:0000313" key="8">
    <source>
        <dbReference type="Proteomes" id="UP000027327"/>
    </source>
</evidence>
<accession>A0A062ID59</accession>
<dbReference type="AlphaFoldDB" id="A0A062ID59"/>
<dbReference type="InterPro" id="IPR042099">
    <property type="entry name" value="ANL_N_sf"/>
</dbReference>
<dbReference type="GO" id="GO:0006633">
    <property type="term" value="P:fatty acid biosynthetic process"/>
    <property type="evidence" value="ECO:0007669"/>
    <property type="project" value="TreeGrafter"/>
</dbReference>
<keyword evidence="2" id="KW-0436">Ligase</keyword>
<feature type="domain" description="AMP-binding enzyme C-terminal" evidence="6">
    <location>
        <begin position="453"/>
        <end position="530"/>
    </location>
</feature>
<dbReference type="PATRIC" id="fig|1310697.3.peg.2562"/>
<dbReference type="InterPro" id="IPR020845">
    <property type="entry name" value="AMP-binding_CS"/>
</dbReference>
<evidence type="ECO:0000256" key="3">
    <source>
        <dbReference type="ARBA" id="ARBA00022741"/>
    </source>
</evidence>
<dbReference type="PANTHER" id="PTHR43605:SF10">
    <property type="entry name" value="ACYL-COA SYNTHETASE MEDIUM CHAIN FAMILY MEMBER 3"/>
    <property type="match status" value="1"/>
</dbReference>
<dbReference type="GO" id="GO:0006637">
    <property type="term" value="P:acyl-CoA metabolic process"/>
    <property type="evidence" value="ECO:0007669"/>
    <property type="project" value="TreeGrafter"/>
</dbReference>
<dbReference type="FunFam" id="3.30.300.30:FF:000005">
    <property type="entry name" value="Acyl-coenzyme A synthetase ACSM5, mitochondrial"/>
    <property type="match status" value="1"/>
</dbReference>
<organism evidence="7 8">
    <name type="scientific">Acinetobacter baumannii 21072</name>
    <dbReference type="NCBI Taxonomy" id="1310697"/>
    <lineage>
        <taxon>Bacteria</taxon>
        <taxon>Pseudomonadati</taxon>
        <taxon>Pseudomonadota</taxon>
        <taxon>Gammaproteobacteria</taxon>
        <taxon>Moraxellales</taxon>
        <taxon>Moraxellaceae</taxon>
        <taxon>Acinetobacter</taxon>
        <taxon>Acinetobacter calcoaceticus/baumannii complex</taxon>
    </lineage>
</organism>
<dbReference type="SUPFAM" id="SSF56801">
    <property type="entry name" value="Acetyl-CoA synthetase-like"/>
    <property type="match status" value="1"/>
</dbReference>
<protein>
    <submittedName>
        <fullName evidence="7">AMP-binding enzyme family protein</fullName>
    </submittedName>
</protein>
<dbReference type="Gene3D" id="3.40.50.12780">
    <property type="entry name" value="N-terminal domain of ligase-like"/>
    <property type="match status" value="1"/>
</dbReference>
<keyword evidence="4" id="KW-0067">ATP-binding</keyword>
<keyword evidence="3" id="KW-0547">Nucleotide-binding</keyword>
<dbReference type="InterPro" id="IPR045851">
    <property type="entry name" value="AMP-bd_C_sf"/>
</dbReference>
<dbReference type="PROSITE" id="PS00455">
    <property type="entry name" value="AMP_BINDING"/>
    <property type="match status" value="1"/>
</dbReference>
<dbReference type="InterPro" id="IPR025110">
    <property type="entry name" value="AMP-bd_C"/>
</dbReference>
<sequence length="549" mass="60590">MMDYQNAVQAFDWESTAKQMLSGSLDALNACYECCDRHANGDKIALYWQGKDGRKEQYTFRELKEWSSQFANFLKSQGVKAGDRISGLLPRTPELIVTILAAWRIGAVYQPLFTAFGPKAIEHRIQLAQSKLVVTDMGNRSKLDEIEKCPAIMTVADAQGTPLKAGDFNFWSEVKQQSDQCDLVMRSIQDPFLLMFTSGTTGPAKPLEVPLKALIAFGRYMQDAIGLTEEDSFWNIADPGWAYGLYYAITGPLFLGHATLFYEGGFSTDSLCQIVKDYKVNNLAGAPTAYRMMMAADPAQMAPLKGQFRVVSSAGEPLNPEVIRWFKQVLDAPIYDHYGQTEVGMVVCNHHGLKHEIHAGSAGFPSPGYRVAIVNEQGEELPPDTPGILAVDISQSPMMWFGGYKESRKSPFIGHYYLTGDTAELHADGSMSFVGRSDDVITTSGYRIGPFDVESALLEHDAVIEAAVIGVPDPDRTEVVKAFVILTAGVQPSDALAEELSQFVKRRLSAHAYPRLVEFVSELPKTPSGKIQRFLLRNQEIAKQQAKAG</sequence>
<gene>
    <name evidence="7" type="ORF">J596_2669</name>
</gene>
<proteinExistence type="inferred from homology"/>
<feature type="domain" description="AMP-dependent synthetase/ligase" evidence="5">
    <location>
        <begin position="40"/>
        <end position="391"/>
    </location>
</feature>
<dbReference type="InterPro" id="IPR051087">
    <property type="entry name" value="Mitochondrial_ACSM"/>
</dbReference>
<dbReference type="PANTHER" id="PTHR43605">
    <property type="entry name" value="ACYL-COENZYME A SYNTHETASE"/>
    <property type="match status" value="1"/>
</dbReference>
<evidence type="ECO:0000256" key="2">
    <source>
        <dbReference type="ARBA" id="ARBA00022598"/>
    </source>
</evidence>
<dbReference type="RefSeq" id="WP_005135934.1">
    <property type="nucleotide sequence ID" value="NZ_JMOD01000051.1"/>
</dbReference>
<dbReference type="GO" id="GO:0015645">
    <property type="term" value="F:fatty acid ligase activity"/>
    <property type="evidence" value="ECO:0007669"/>
    <property type="project" value="TreeGrafter"/>
</dbReference>
<dbReference type="GO" id="GO:0016405">
    <property type="term" value="F:CoA-ligase activity"/>
    <property type="evidence" value="ECO:0007669"/>
    <property type="project" value="UniProtKB-ARBA"/>
</dbReference>
<dbReference type="GO" id="GO:0004321">
    <property type="term" value="F:fatty-acyl-CoA synthase activity"/>
    <property type="evidence" value="ECO:0007669"/>
    <property type="project" value="TreeGrafter"/>
</dbReference>
<dbReference type="Pfam" id="PF13193">
    <property type="entry name" value="AMP-binding_C"/>
    <property type="match status" value="1"/>
</dbReference>
<comment type="caution">
    <text evidence="7">The sequence shown here is derived from an EMBL/GenBank/DDBJ whole genome shotgun (WGS) entry which is preliminary data.</text>
</comment>
<dbReference type="InterPro" id="IPR000873">
    <property type="entry name" value="AMP-dep_synth/lig_dom"/>
</dbReference>
<evidence type="ECO:0000259" key="6">
    <source>
        <dbReference type="Pfam" id="PF13193"/>
    </source>
</evidence>
<dbReference type="Pfam" id="PF00501">
    <property type="entry name" value="AMP-binding"/>
    <property type="match status" value="1"/>
</dbReference>
<dbReference type="EMBL" id="JMOD01000051">
    <property type="protein sequence ID" value="KCY17680.1"/>
    <property type="molecule type" value="Genomic_DNA"/>
</dbReference>
<reference evidence="7 8" key="1">
    <citation type="submission" date="2014-04" db="EMBL/GenBank/DDBJ databases">
        <title>Comparative genomics and transcriptomics to identify genetic mechanisms underlying the emergence of carbapenem resistant Acinetobacter baumannii (CRAb).</title>
        <authorList>
            <person name="Harris A.D."/>
            <person name="Johnson K.J."/>
            <person name="George J."/>
            <person name="Nadendla S."/>
            <person name="Daugherty S.C."/>
            <person name="Parankush S."/>
            <person name="Sadzewicz L."/>
            <person name="Tallon L."/>
            <person name="Sengamalay N."/>
            <person name="Hazen T.H."/>
            <person name="Rasko D.A."/>
        </authorList>
    </citation>
    <scope>NUCLEOTIDE SEQUENCE [LARGE SCALE GENOMIC DNA]</scope>
    <source>
        <strain evidence="7 8">21072</strain>
    </source>
</reference>
<evidence type="ECO:0000256" key="1">
    <source>
        <dbReference type="ARBA" id="ARBA00006432"/>
    </source>
</evidence>